<dbReference type="Proteomes" id="UP000029781">
    <property type="component" value="Segment"/>
</dbReference>
<proteinExistence type="predicted"/>
<reference evidence="1 2" key="1">
    <citation type="journal article" date="2010" name="Proc. Natl. Acad. Sci. U.S.A.">
        <title>Giant virus with a remarkable complement of genes infects marine zooplankton.</title>
        <authorList>
            <person name="Fischer M.G."/>
            <person name="Allen M.J."/>
            <person name="Wilson W.H."/>
            <person name="Suttle C.A."/>
        </authorList>
    </citation>
    <scope>NUCLEOTIDE SEQUENCE [LARGE SCALE GENOMIC DNA]</scope>
    <source>
        <strain evidence="1 2">BV-PW1</strain>
    </source>
</reference>
<name>E3T4L9_CROVB</name>
<dbReference type="EMBL" id="GU244497">
    <property type="protein sequence ID" value="ADO67132.1"/>
    <property type="molecule type" value="Genomic_DNA"/>
</dbReference>
<organismHost>
    <name type="scientific">Cafeteria roenbergensis</name>
    <name type="common">Marine flagellate</name>
    <dbReference type="NCBI Taxonomy" id="33653"/>
</organismHost>
<protein>
    <submittedName>
        <fullName evidence="1">Uncharacterized protein</fullName>
    </submittedName>
</protein>
<accession>E3T4L9</accession>
<evidence type="ECO:0000313" key="2">
    <source>
        <dbReference type="Proteomes" id="UP000029781"/>
    </source>
</evidence>
<dbReference type="GeneID" id="9887501"/>
<dbReference type="KEGG" id="vg:9887501"/>
<keyword evidence="2" id="KW-1185">Reference proteome</keyword>
<dbReference type="RefSeq" id="YP_003969731.1">
    <property type="nucleotide sequence ID" value="NC_014637.1"/>
</dbReference>
<gene>
    <name evidence="1" type="ORF">crov099</name>
</gene>
<evidence type="ECO:0000313" key="1">
    <source>
        <dbReference type="EMBL" id="ADO67132.1"/>
    </source>
</evidence>
<sequence>MTDYTTLNDIMLMIQNNDHTAFINHIPTLEHDELISQLVSTLCNTTHSSHWLESAMPKFNVNVDPDILQQNIMTLIQQDVSIETLRKISAILIDPSLVNFTMKQTLIDKMLDFFHKFRISMNLNDIDIIPHETIFFRICAILKKFKDAEPDKVRYTLENVCYIYAYRKHLNPQTVLKHMYSLLDYSDYY</sequence>
<organism evidence="1 2">
    <name type="scientific">Cafeteria roenbergensis virus (strain BV-PW1)</name>
    <name type="common">CroV</name>
    <dbReference type="NCBI Taxonomy" id="693272"/>
    <lineage>
        <taxon>Viruses</taxon>
        <taxon>Varidnaviria</taxon>
        <taxon>Bamfordvirae</taxon>
        <taxon>Nucleocytoviricota</taxon>
        <taxon>Megaviricetes</taxon>
        <taxon>Imitervirales</taxon>
        <taxon>Mimiviridae</taxon>
        <taxon>Aliimimivirinae</taxon>
        <taxon>Rheavirus</taxon>
        <taxon>Rheavirus sinusmexicani</taxon>
    </lineage>
</organism>